<proteinExistence type="predicted"/>
<evidence type="ECO:0000313" key="1">
    <source>
        <dbReference type="EMBL" id="GBL71624.1"/>
    </source>
</evidence>
<accession>A0A4Y1ZY52</accession>
<reference evidence="1 2" key="1">
    <citation type="journal article" date="2019" name="Sci. Rep.">
        <title>Orb-weaving spider Araneus ventricosus genome elucidates the spidroin gene catalogue.</title>
        <authorList>
            <person name="Kono N."/>
            <person name="Nakamura H."/>
            <person name="Ohtoshi R."/>
            <person name="Moran D.A.P."/>
            <person name="Shinohara A."/>
            <person name="Yoshida Y."/>
            <person name="Fujiwara M."/>
            <person name="Mori M."/>
            <person name="Tomita M."/>
            <person name="Arakawa K."/>
        </authorList>
    </citation>
    <scope>NUCLEOTIDE SEQUENCE [LARGE SCALE GENOMIC DNA]</scope>
</reference>
<organism evidence="1 2">
    <name type="scientific">Araneus ventricosus</name>
    <name type="common">Orbweaver spider</name>
    <name type="synonym">Epeira ventricosa</name>
    <dbReference type="NCBI Taxonomy" id="182803"/>
    <lineage>
        <taxon>Eukaryota</taxon>
        <taxon>Metazoa</taxon>
        <taxon>Ecdysozoa</taxon>
        <taxon>Arthropoda</taxon>
        <taxon>Chelicerata</taxon>
        <taxon>Arachnida</taxon>
        <taxon>Araneae</taxon>
        <taxon>Araneomorphae</taxon>
        <taxon>Entelegynae</taxon>
        <taxon>Araneoidea</taxon>
        <taxon>Araneidae</taxon>
        <taxon>Araneus</taxon>
    </lineage>
</organism>
<dbReference type="AlphaFoldDB" id="A0A4Y1ZY52"/>
<keyword evidence="2" id="KW-1185">Reference proteome</keyword>
<sequence length="141" mass="15704">MIVITWPSLRPWQRPTAAHHGHGMIPTSPPSQVDINVNPMSPSTMLPSFGFTQEQWHASARSCNSPGNMRLGRFPLGHFPACEHSQKNESVLKGKIAVAFHRKLQRTVQDSGKVTTSRQYPIPNLQALWLKAAIRKLTSTS</sequence>
<name>A0A4Y1ZY52_ARAVE</name>
<comment type="caution">
    <text evidence="1">The sequence shown here is derived from an EMBL/GenBank/DDBJ whole genome shotgun (WGS) entry which is preliminary data.</text>
</comment>
<dbReference type="Proteomes" id="UP000499080">
    <property type="component" value="Unassembled WGS sequence"/>
</dbReference>
<dbReference type="EMBL" id="BGPR01078698">
    <property type="protein sequence ID" value="GBL71624.1"/>
    <property type="molecule type" value="Genomic_DNA"/>
</dbReference>
<evidence type="ECO:0000313" key="2">
    <source>
        <dbReference type="Proteomes" id="UP000499080"/>
    </source>
</evidence>
<feature type="non-terminal residue" evidence="1">
    <location>
        <position position="141"/>
    </location>
</feature>
<protein>
    <submittedName>
        <fullName evidence="1">Uncharacterized protein</fullName>
    </submittedName>
</protein>
<gene>
    <name evidence="1" type="ORF">AVEN_150826_1</name>
</gene>